<feature type="domain" description="MoaB/Mog" evidence="3">
    <location>
        <begin position="65"/>
        <end position="205"/>
    </location>
</feature>
<dbReference type="Proteomes" id="UP000271426">
    <property type="component" value="Chromosome"/>
</dbReference>
<comment type="pathway">
    <text evidence="1">Cofactor biosynthesis; molybdopterin biosynthesis.</text>
</comment>
<keyword evidence="2" id="KW-0501">Molybdenum cofactor biosynthesis</keyword>
<dbReference type="CDD" id="cd00886">
    <property type="entry name" value="MogA_MoaB"/>
    <property type="match status" value="1"/>
</dbReference>
<keyword evidence="5" id="KW-1185">Reference proteome</keyword>
<dbReference type="PANTHER" id="PTHR43764">
    <property type="entry name" value="MOLYBDENUM COFACTOR BIOSYNTHESIS"/>
    <property type="match status" value="1"/>
</dbReference>
<organism evidence="4 5">
    <name type="scientific">Corynebacterium pseudopelargi</name>
    <dbReference type="NCBI Taxonomy" id="2080757"/>
    <lineage>
        <taxon>Bacteria</taxon>
        <taxon>Bacillati</taxon>
        <taxon>Actinomycetota</taxon>
        <taxon>Actinomycetes</taxon>
        <taxon>Mycobacteriales</taxon>
        <taxon>Corynebacteriaceae</taxon>
        <taxon>Corynebacterium</taxon>
    </lineage>
</organism>
<dbReference type="InterPro" id="IPR051920">
    <property type="entry name" value="MPT_Adenylyltrnsfr/MoaC-Rel"/>
</dbReference>
<evidence type="ECO:0000256" key="1">
    <source>
        <dbReference type="ARBA" id="ARBA00005046"/>
    </source>
</evidence>
<evidence type="ECO:0000313" key="5">
    <source>
        <dbReference type="Proteomes" id="UP000271426"/>
    </source>
</evidence>
<name>A0A3G6IVD3_9CORY</name>
<protein>
    <submittedName>
        <fullName evidence="4">Molybdenum cofactor biosynthesis protein B</fullName>
    </submittedName>
</protein>
<dbReference type="KEGG" id="cpso:CPPEL_07820"/>
<sequence>MPGCLRLKCWPLGSTRKGLFLVNASEIFPNSQRDVDSRFDIEEPSEEFFKAQEQELFDAPRCALIVLVTDHTMRSGVDTDRLTAELLSEADFKVDGVVEVTKRRSEIRKAIETGVAGGVDLVLTVGGTGVGPRDHTPEVTRDLLDKNVPGIAQALRASGLACGAVDACTSRGIAGVSGSTVIVNLAASRAAIRDGMATLPPLVHHLIDQLRRASMDV</sequence>
<dbReference type="InterPro" id="IPR001453">
    <property type="entry name" value="MoaB/Mog_dom"/>
</dbReference>
<dbReference type="PANTHER" id="PTHR43764:SF1">
    <property type="entry name" value="MOLYBDOPTERIN MOLYBDOTRANSFERASE"/>
    <property type="match status" value="1"/>
</dbReference>
<gene>
    <name evidence="4" type="primary">moaB</name>
    <name evidence="4" type="ORF">CPPEL_07820</name>
</gene>
<evidence type="ECO:0000259" key="3">
    <source>
        <dbReference type="SMART" id="SM00852"/>
    </source>
</evidence>
<dbReference type="InterPro" id="IPR036425">
    <property type="entry name" value="MoaB/Mog-like_dom_sf"/>
</dbReference>
<proteinExistence type="predicted"/>
<dbReference type="AlphaFoldDB" id="A0A3G6IVD3"/>
<dbReference type="EMBL" id="CP033898">
    <property type="protein sequence ID" value="AZA09672.1"/>
    <property type="molecule type" value="Genomic_DNA"/>
</dbReference>
<evidence type="ECO:0000313" key="4">
    <source>
        <dbReference type="EMBL" id="AZA09672.1"/>
    </source>
</evidence>
<dbReference type="Gene3D" id="3.40.980.10">
    <property type="entry name" value="MoaB/Mog-like domain"/>
    <property type="match status" value="1"/>
</dbReference>
<dbReference type="Pfam" id="PF00994">
    <property type="entry name" value="MoCF_biosynth"/>
    <property type="match status" value="1"/>
</dbReference>
<dbReference type="GO" id="GO:0006777">
    <property type="term" value="P:Mo-molybdopterin cofactor biosynthetic process"/>
    <property type="evidence" value="ECO:0007669"/>
    <property type="project" value="UniProtKB-KW"/>
</dbReference>
<evidence type="ECO:0000256" key="2">
    <source>
        <dbReference type="ARBA" id="ARBA00023150"/>
    </source>
</evidence>
<dbReference type="SUPFAM" id="SSF53218">
    <property type="entry name" value="Molybdenum cofactor biosynthesis proteins"/>
    <property type="match status" value="1"/>
</dbReference>
<dbReference type="SMART" id="SM00852">
    <property type="entry name" value="MoCF_biosynth"/>
    <property type="match status" value="1"/>
</dbReference>
<reference evidence="4 5" key="1">
    <citation type="submission" date="2018-11" db="EMBL/GenBank/DDBJ databases">
        <authorList>
            <person name="Kleinhagauer T."/>
            <person name="Glaeser S.P."/>
            <person name="Spergser J."/>
            <person name="Ruckert C."/>
            <person name="Kaempfer P."/>
            <person name="Busse H.-J."/>
        </authorList>
    </citation>
    <scope>NUCLEOTIDE SEQUENCE [LARGE SCALE GENOMIC DNA]</scope>
    <source>
        <strain evidence="4 5">812CH</strain>
    </source>
</reference>
<dbReference type="OrthoDB" id="9784492at2"/>
<accession>A0A3G6IVD3</accession>